<dbReference type="GO" id="GO:0003677">
    <property type="term" value="F:DNA binding"/>
    <property type="evidence" value="ECO:0007669"/>
    <property type="project" value="UniProtKB-UniRule"/>
</dbReference>
<dbReference type="SUPFAM" id="SSF48498">
    <property type="entry name" value="Tetracyclin repressor-like, C-terminal domain"/>
    <property type="match status" value="1"/>
</dbReference>
<dbReference type="PRINTS" id="PR00455">
    <property type="entry name" value="HTHTETR"/>
</dbReference>
<evidence type="ECO:0000259" key="6">
    <source>
        <dbReference type="PROSITE" id="PS50977"/>
    </source>
</evidence>
<evidence type="ECO:0000256" key="3">
    <source>
        <dbReference type="ARBA" id="ARBA00023125"/>
    </source>
</evidence>
<evidence type="ECO:0000256" key="5">
    <source>
        <dbReference type="PROSITE-ProRule" id="PRU00335"/>
    </source>
</evidence>
<dbReference type="PANTHER" id="PTHR47506">
    <property type="entry name" value="TRANSCRIPTIONAL REGULATORY PROTEIN"/>
    <property type="match status" value="1"/>
</dbReference>
<dbReference type="Gene3D" id="1.10.10.60">
    <property type="entry name" value="Homeodomain-like"/>
    <property type="match status" value="1"/>
</dbReference>
<dbReference type="PROSITE" id="PS50977">
    <property type="entry name" value="HTH_TETR_2"/>
    <property type="match status" value="1"/>
</dbReference>
<keyword evidence="3 5" id="KW-0238">DNA-binding</keyword>
<dbReference type="Pfam" id="PF13977">
    <property type="entry name" value="TetR_C_6"/>
    <property type="match status" value="1"/>
</dbReference>
<organism evidence="7">
    <name type="scientific">Streptomyces sp. gb1(2016)</name>
    <dbReference type="NCBI Taxonomy" id="1828321"/>
    <lineage>
        <taxon>Bacteria</taxon>
        <taxon>Bacillati</taxon>
        <taxon>Actinomycetota</taxon>
        <taxon>Actinomycetes</taxon>
        <taxon>Kitasatosporales</taxon>
        <taxon>Streptomycetaceae</taxon>
        <taxon>Streptomyces</taxon>
    </lineage>
</organism>
<dbReference type="SUPFAM" id="SSF46689">
    <property type="entry name" value="Homeodomain-like"/>
    <property type="match status" value="1"/>
</dbReference>
<dbReference type="EMBL" id="RDBM01000034">
    <property type="protein sequence ID" value="TXS31245.1"/>
    <property type="molecule type" value="Genomic_DNA"/>
</dbReference>
<dbReference type="PROSITE" id="PS01081">
    <property type="entry name" value="HTH_TETR_1"/>
    <property type="match status" value="1"/>
</dbReference>
<evidence type="ECO:0000256" key="2">
    <source>
        <dbReference type="ARBA" id="ARBA00023015"/>
    </source>
</evidence>
<evidence type="ECO:0000256" key="4">
    <source>
        <dbReference type="ARBA" id="ARBA00023163"/>
    </source>
</evidence>
<keyword evidence="2" id="KW-0805">Transcription regulation</keyword>
<keyword evidence="1" id="KW-0678">Repressor</keyword>
<evidence type="ECO:0000256" key="1">
    <source>
        <dbReference type="ARBA" id="ARBA00022491"/>
    </source>
</evidence>
<gene>
    <name evidence="7" type="ORF">EAO74_09985</name>
</gene>
<comment type="caution">
    <text evidence="7">The sequence shown here is derived from an EMBL/GenBank/DDBJ whole genome shotgun (WGS) entry which is preliminary data.</text>
</comment>
<keyword evidence="4" id="KW-0804">Transcription</keyword>
<feature type="DNA-binding region" description="H-T-H motif" evidence="5">
    <location>
        <begin position="31"/>
        <end position="50"/>
    </location>
</feature>
<dbReference type="AlphaFoldDB" id="A0A652L585"/>
<proteinExistence type="predicted"/>
<dbReference type="PANTHER" id="PTHR47506:SF1">
    <property type="entry name" value="HTH-TYPE TRANSCRIPTIONAL REGULATOR YJDC"/>
    <property type="match status" value="1"/>
</dbReference>
<feature type="domain" description="HTH tetR-type" evidence="6">
    <location>
        <begin position="8"/>
        <end position="68"/>
    </location>
</feature>
<dbReference type="InterPro" id="IPR039538">
    <property type="entry name" value="BetI_C"/>
</dbReference>
<dbReference type="InterPro" id="IPR001647">
    <property type="entry name" value="HTH_TetR"/>
</dbReference>
<sequence length="199" mass="21386">MAMARIREFDTERAVEAAMNAFRSKGYDGTSIQDLVDATGVGRGSLYAAFGNKDGLYLAAMDRYRECYALPLAEILRQGAPGRELLREVLVASVDEIVLDGTRRACLMVGAAIGRVAHDPEIAAHVQSTTTLLEDALAQVVAEAQADGQLSEKHDARSLARYLIVTMHGLRVMGATSSDRASLTTVAEIALDALDWSDS</sequence>
<dbReference type="InterPro" id="IPR023772">
    <property type="entry name" value="DNA-bd_HTH_TetR-type_CS"/>
</dbReference>
<dbReference type="Pfam" id="PF00440">
    <property type="entry name" value="TetR_N"/>
    <property type="match status" value="1"/>
</dbReference>
<accession>A0A652L585</accession>
<dbReference type="Gene3D" id="1.10.357.10">
    <property type="entry name" value="Tetracycline Repressor, domain 2"/>
    <property type="match status" value="1"/>
</dbReference>
<dbReference type="InterPro" id="IPR009057">
    <property type="entry name" value="Homeodomain-like_sf"/>
</dbReference>
<evidence type="ECO:0000313" key="7">
    <source>
        <dbReference type="EMBL" id="TXS31245.1"/>
    </source>
</evidence>
<dbReference type="InterPro" id="IPR036271">
    <property type="entry name" value="Tet_transcr_reg_TetR-rel_C_sf"/>
</dbReference>
<protein>
    <submittedName>
        <fullName evidence="7">TetR/AcrR family transcriptional regulator</fullName>
    </submittedName>
</protein>
<reference evidence="7" key="1">
    <citation type="submission" date="2018-10" db="EMBL/GenBank/DDBJ databases">
        <authorList>
            <person name="Hariharan J."/>
            <person name="Choudoir M.J."/>
            <person name="Diebold P."/>
            <person name="Panke-Buisse K."/>
            <person name="Campbell A.N."/>
            <person name="Buckley D.H."/>
        </authorList>
    </citation>
    <scope>NUCLEOTIDE SEQUENCE</scope>
    <source>
        <strain evidence="7">Gb1</strain>
    </source>
</reference>
<name>A0A652L585_9ACTN</name>